<sequence>MLKVRLRPAPRGRGEPRLLPVAGAAGVPHALRAAAAAAGFTGAAGQCLDLPEDGAQGGPQGGAPGGSAARLVLVGTGAPRRSLDWERAGGAGLAAAGAVRHLALDARGLPPEAAAALAAGACLRAWRFEAARSEAARRGAPPAPEALDLLVDSPEATAPHWERAAAGVRGCLLARDLAAAPGNHLTTRAFAARLETLAEHGIAVDVLGRKRLAREGLGGLLAVGGGSANPPRLAVLRWRGSHAAPPVAFIGKGLCFDTGGLSLKPAAGMAAMRADMAGAAACAGAMLALALRRSPAPAVAVLPLAENAIGGAAYRPGDVLRMGSGRTVEVVDTDAEGRLVLADALHVARRFRPAAMLDLATLTGAIVTALGAHRAGLFGTDAALMAQAAAAGEAVGEPLWAMPIGARHREDLASDIADLRQCASGRLQPDACHAAAFLREFAGDCPWAHLDIAGVEVRAGADALGPKGPSGFGARLLDSLVAHYFEDPDRI</sequence>
<dbReference type="Gene3D" id="3.40.220.10">
    <property type="entry name" value="Leucine Aminopeptidase, subunit E, domain 1"/>
    <property type="match status" value="1"/>
</dbReference>
<evidence type="ECO:0000256" key="1">
    <source>
        <dbReference type="ARBA" id="ARBA00009528"/>
    </source>
</evidence>
<keyword evidence="2 8" id="KW-0031">Aminopeptidase</keyword>
<dbReference type="InterPro" id="IPR008283">
    <property type="entry name" value="Peptidase_M17_N"/>
</dbReference>
<gene>
    <name evidence="8" type="ORF">DOO78_21540</name>
</gene>
<comment type="similarity">
    <text evidence="1">Belongs to the peptidase M17 family.</text>
</comment>
<dbReference type="SUPFAM" id="SSF52949">
    <property type="entry name" value="Macro domain-like"/>
    <property type="match status" value="1"/>
</dbReference>
<evidence type="ECO:0000256" key="2">
    <source>
        <dbReference type="ARBA" id="ARBA00022438"/>
    </source>
</evidence>
<dbReference type="PANTHER" id="PTHR11963:SF23">
    <property type="entry name" value="CYTOSOL AMINOPEPTIDASE"/>
    <property type="match status" value="1"/>
</dbReference>
<dbReference type="CDD" id="cd00433">
    <property type="entry name" value="Peptidase_M17"/>
    <property type="match status" value="1"/>
</dbReference>
<protein>
    <submittedName>
        <fullName evidence="8">Leucyl aminopeptidase</fullName>
    </submittedName>
</protein>
<keyword evidence="4" id="KW-0378">Hydrolase</keyword>
<comment type="caution">
    <text evidence="8">The sequence shown here is derived from an EMBL/GenBank/DDBJ whole genome shotgun (WGS) entry which is preliminary data.</text>
</comment>
<accession>A0A327M404</accession>
<dbReference type="AlphaFoldDB" id="A0A327M404"/>
<keyword evidence="3" id="KW-0645">Protease</keyword>
<dbReference type="GO" id="GO:0006508">
    <property type="term" value="P:proteolysis"/>
    <property type="evidence" value="ECO:0007669"/>
    <property type="project" value="UniProtKB-KW"/>
</dbReference>
<evidence type="ECO:0000313" key="9">
    <source>
        <dbReference type="Proteomes" id="UP000249065"/>
    </source>
</evidence>
<organism evidence="8 9">
    <name type="scientific">Roseicella frigidaeris</name>
    <dbReference type="NCBI Taxonomy" id="2230885"/>
    <lineage>
        <taxon>Bacteria</taxon>
        <taxon>Pseudomonadati</taxon>
        <taxon>Pseudomonadota</taxon>
        <taxon>Alphaproteobacteria</taxon>
        <taxon>Acetobacterales</taxon>
        <taxon>Roseomonadaceae</taxon>
        <taxon>Roseicella</taxon>
    </lineage>
</organism>
<dbReference type="Proteomes" id="UP000249065">
    <property type="component" value="Unassembled WGS sequence"/>
</dbReference>
<dbReference type="Gene3D" id="3.40.630.10">
    <property type="entry name" value="Zn peptidases"/>
    <property type="match status" value="1"/>
</dbReference>
<dbReference type="EMBL" id="QLIX01000023">
    <property type="protein sequence ID" value="RAI56942.1"/>
    <property type="molecule type" value="Genomic_DNA"/>
</dbReference>
<evidence type="ECO:0000259" key="7">
    <source>
        <dbReference type="Pfam" id="PF02789"/>
    </source>
</evidence>
<evidence type="ECO:0000259" key="6">
    <source>
        <dbReference type="Pfam" id="PF00883"/>
    </source>
</evidence>
<dbReference type="PRINTS" id="PR00481">
    <property type="entry name" value="LAMNOPPTDASE"/>
</dbReference>
<dbReference type="SUPFAM" id="SSF53187">
    <property type="entry name" value="Zn-dependent exopeptidases"/>
    <property type="match status" value="1"/>
</dbReference>
<dbReference type="Pfam" id="PF02789">
    <property type="entry name" value="Peptidase_M17_N"/>
    <property type="match status" value="1"/>
</dbReference>
<dbReference type="InterPro" id="IPR043472">
    <property type="entry name" value="Macro_dom-like"/>
</dbReference>
<evidence type="ECO:0000256" key="5">
    <source>
        <dbReference type="ARBA" id="ARBA00023211"/>
    </source>
</evidence>
<evidence type="ECO:0000256" key="4">
    <source>
        <dbReference type="ARBA" id="ARBA00022801"/>
    </source>
</evidence>
<dbReference type="GO" id="GO:0005737">
    <property type="term" value="C:cytoplasm"/>
    <property type="evidence" value="ECO:0007669"/>
    <property type="project" value="InterPro"/>
</dbReference>
<keyword evidence="9" id="KW-1185">Reference proteome</keyword>
<dbReference type="RefSeq" id="WP_111471943.1">
    <property type="nucleotide sequence ID" value="NZ_QLIX01000023.1"/>
</dbReference>
<dbReference type="InterPro" id="IPR000819">
    <property type="entry name" value="Peptidase_M17_C"/>
</dbReference>
<feature type="domain" description="Peptidase M17 leucyl aminopeptidase N-terminal" evidence="7">
    <location>
        <begin position="31"/>
        <end position="134"/>
    </location>
</feature>
<dbReference type="InterPro" id="IPR011356">
    <property type="entry name" value="Leucine_aapep/pepB"/>
</dbReference>
<feature type="domain" description="Cytosol aminopeptidase" evidence="6">
    <location>
        <begin position="173"/>
        <end position="477"/>
    </location>
</feature>
<dbReference type="Pfam" id="PF00883">
    <property type="entry name" value="Peptidase_M17"/>
    <property type="match status" value="1"/>
</dbReference>
<evidence type="ECO:0000256" key="3">
    <source>
        <dbReference type="ARBA" id="ARBA00022670"/>
    </source>
</evidence>
<keyword evidence="5" id="KW-0464">Manganese</keyword>
<name>A0A327M404_9PROT</name>
<reference evidence="9" key="1">
    <citation type="submission" date="2018-06" db="EMBL/GenBank/DDBJ databases">
        <authorList>
            <person name="Khan S.A."/>
        </authorList>
    </citation>
    <scope>NUCLEOTIDE SEQUENCE [LARGE SCALE GENOMIC DNA]</scope>
    <source>
        <strain evidence="9">DB-1506</strain>
    </source>
</reference>
<dbReference type="GO" id="GO:0030145">
    <property type="term" value="F:manganese ion binding"/>
    <property type="evidence" value="ECO:0007669"/>
    <property type="project" value="InterPro"/>
</dbReference>
<dbReference type="GO" id="GO:0070006">
    <property type="term" value="F:metalloaminopeptidase activity"/>
    <property type="evidence" value="ECO:0007669"/>
    <property type="project" value="InterPro"/>
</dbReference>
<evidence type="ECO:0000313" key="8">
    <source>
        <dbReference type="EMBL" id="RAI56942.1"/>
    </source>
</evidence>
<proteinExistence type="inferred from homology"/>
<dbReference type="OrthoDB" id="9809354at2"/>
<dbReference type="PANTHER" id="PTHR11963">
    <property type="entry name" value="LEUCINE AMINOPEPTIDASE-RELATED"/>
    <property type="match status" value="1"/>
</dbReference>